<gene>
    <name evidence="1" type="ORF">Q604_UNBC12525G0001</name>
</gene>
<dbReference type="AlphaFoldDB" id="W1XRP0"/>
<protein>
    <submittedName>
        <fullName evidence="1">Nickel-iron hydrogenase, large subunit</fullName>
    </submittedName>
</protein>
<proteinExistence type="predicted"/>
<feature type="non-terminal residue" evidence="1">
    <location>
        <position position="69"/>
    </location>
</feature>
<sequence length="69" mass="7685">YTKVKQGIIKDPTWAESMIVRQIDTVSQVLGVPAHVWMTTMVGRTACRGLDAQVAANISQYFFNKLVSN</sequence>
<reference evidence="1" key="1">
    <citation type="submission" date="2013-12" db="EMBL/GenBank/DDBJ databases">
        <title>A Varibaculum cambriense genome reconstructed from a premature infant gut community with otherwise low bacterial novelty that shifts toward anaerobic metabolism during the third week of life.</title>
        <authorList>
            <person name="Brown C.T."/>
            <person name="Sharon I."/>
            <person name="Thomas B.C."/>
            <person name="Castelle C.J."/>
            <person name="Morowitz M.J."/>
            <person name="Banfield J.F."/>
        </authorList>
    </citation>
    <scope>NUCLEOTIDE SEQUENCE</scope>
</reference>
<comment type="caution">
    <text evidence="1">The sequence shown here is derived from an EMBL/GenBank/DDBJ whole genome shotgun (WGS) entry which is preliminary data.</text>
</comment>
<evidence type="ECO:0000313" key="1">
    <source>
        <dbReference type="EMBL" id="ETJ33028.1"/>
    </source>
</evidence>
<dbReference type="EMBL" id="AZMM01012525">
    <property type="protein sequence ID" value="ETJ33028.1"/>
    <property type="molecule type" value="Genomic_DNA"/>
</dbReference>
<organism evidence="1">
    <name type="scientific">human gut metagenome</name>
    <dbReference type="NCBI Taxonomy" id="408170"/>
    <lineage>
        <taxon>unclassified sequences</taxon>
        <taxon>metagenomes</taxon>
        <taxon>organismal metagenomes</taxon>
    </lineage>
</organism>
<accession>W1XRP0</accession>
<feature type="non-terminal residue" evidence="1">
    <location>
        <position position="1"/>
    </location>
</feature>
<name>W1XRP0_9ZZZZ</name>